<dbReference type="AlphaFoldDB" id="G4CMT8"/>
<dbReference type="GO" id="GO:0016787">
    <property type="term" value="F:hydrolase activity"/>
    <property type="evidence" value="ECO:0007669"/>
    <property type="project" value="UniProtKB-KW"/>
</dbReference>
<keyword evidence="8 9" id="KW-0051">Antiviral defense</keyword>
<dbReference type="GO" id="GO:0004521">
    <property type="term" value="F:RNA endonuclease activity"/>
    <property type="evidence" value="ECO:0007669"/>
    <property type="project" value="InterPro"/>
</dbReference>
<evidence type="ECO:0000256" key="4">
    <source>
        <dbReference type="ARBA" id="ARBA00022723"/>
    </source>
</evidence>
<dbReference type="CDD" id="cd09638">
    <property type="entry name" value="Cas2_I_II_III"/>
    <property type="match status" value="1"/>
</dbReference>
<sequence>MIMSEAKFMRLIVFFDLPVTTAAKRKAANQFRKFLQKDGYHMLQLSVYSRIVKGRDSLQKHHKRLLVHLPEEGQVRYLEVTEKQYASMVMLIGEPKPREKKVNADQLLLF</sequence>
<keyword evidence="6 9" id="KW-0378">Hydrolase</keyword>
<evidence type="ECO:0000256" key="9">
    <source>
        <dbReference type="HAMAP-Rule" id="MF_01471"/>
    </source>
</evidence>
<keyword evidence="5 9" id="KW-0255">Endonuclease</keyword>
<dbReference type="InterPro" id="IPR019199">
    <property type="entry name" value="Virulence_VapD/CRISPR_Cas2"/>
</dbReference>
<dbReference type="HOGENOM" id="CLU_150500_1_0_4"/>
<comment type="caution">
    <text evidence="10">The sequence shown here is derived from an EMBL/GenBank/DDBJ whole genome shotgun (WGS) entry which is preliminary data.</text>
</comment>
<dbReference type="STRING" id="1030841.HMPREF9370_0397"/>
<name>G4CMT8_9NEIS</name>
<dbReference type="GO" id="GO:0046872">
    <property type="term" value="F:metal ion binding"/>
    <property type="evidence" value="ECO:0007669"/>
    <property type="project" value="UniProtKB-UniRule"/>
</dbReference>
<protein>
    <recommendedName>
        <fullName evidence="9">CRISPR-associated endoribonuclease Cas2</fullName>
        <ecNumber evidence="9">3.1.-.-</ecNumber>
    </recommendedName>
</protein>
<dbReference type="GO" id="GO:0043571">
    <property type="term" value="P:maintenance of CRISPR repeat elements"/>
    <property type="evidence" value="ECO:0007669"/>
    <property type="project" value="UniProtKB-UniRule"/>
</dbReference>
<evidence type="ECO:0000256" key="1">
    <source>
        <dbReference type="ARBA" id="ARBA00001946"/>
    </source>
</evidence>
<gene>
    <name evidence="9 10" type="primary">cas2</name>
    <name evidence="10" type="ORF">HMPREF9370_0397</name>
</gene>
<evidence type="ECO:0000256" key="7">
    <source>
        <dbReference type="ARBA" id="ARBA00022842"/>
    </source>
</evidence>
<evidence type="ECO:0000256" key="3">
    <source>
        <dbReference type="ARBA" id="ARBA00022722"/>
    </source>
</evidence>
<reference evidence="10 11" key="1">
    <citation type="submission" date="2011-06" db="EMBL/GenBank/DDBJ databases">
        <authorList>
            <person name="Muzny D."/>
            <person name="Qin X."/>
            <person name="Deng J."/>
            <person name="Jiang H."/>
            <person name="Liu Y."/>
            <person name="Qu J."/>
            <person name="Song X.-Z."/>
            <person name="Zhang L."/>
            <person name="Thornton R."/>
            <person name="Coyle M."/>
            <person name="Francisco L."/>
            <person name="Jackson L."/>
            <person name="Javaid M."/>
            <person name="Korchina V."/>
            <person name="Kovar C."/>
            <person name="Mata R."/>
            <person name="Mathew T."/>
            <person name="Ngo R."/>
            <person name="Nguyen L."/>
            <person name="Nguyen N."/>
            <person name="Okwuonu G."/>
            <person name="Ongeri F."/>
            <person name="Pham C."/>
            <person name="Simmons D."/>
            <person name="Wilczek-Boney K."/>
            <person name="Hale W."/>
            <person name="Jakkamsetti A."/>
            <person name="Pham P."/>
            <person name="Ruth R."/>
            <person name="San Lucas F."/>
            <person name="Warren J."/>
            <person name="Zhang J."/>
            <person name="Zhao Z."/>
            <person name="Zhou C."/>
            <person name="Zhu D."/>
            <person name="Lee S."/>
            <person name="Bess C."/>
            <person name="Blankenburg K."/>
            <person name="Forbes L."/>
            <person name="Fu Q."/>
            <person name="Gubbala S."/>
            <person name="Hirani K."/>
            <person name="Jayaseelan J.C."/>
            <person name="Lara F."/>
            <person name="Munidasa M."/>
            <person name="Palculict T."/>
            <person name="Patil S."/>
            <person name="Pu L.-L."/>
            <person name="Saada N."/>
            <person name="Tang L."/>
            <person name="Weissenberger G."/>
            <person name="Zhu Y."/>
            <person name="Hemphill L."/>
            <person name="Shang Y."/>
            <person name="Youmans B."/>
            <person name="Ayvaz T."/>
            <person name="Ross M."/>
            <person name="Santibanez J."/>
            <person name="Aqrawi P."/>
            <person name="Gross S."/>
            <person name="Joshi V."/>
            <person name="Fowler G."/>
            <person name="Nazareth L."/>
            <person name="Reid J."/>
            <person name="Worley K."/>
            <person name="Petrosino J."/>
            <person name="Highlander S."/>
            <person name="Gibbs R."/>
        </authorList>
    </citation>
    <scope>NUCLEOTIDE SEQUENCE [LARGE SCALE GENOMIC DNA]</scope>
    <source>
        <strain evidence="10 11">9715</strain>
    </source>
</reference>
<keyword evidence="7 9" id="KW-0460">Magnesium</keyword>
<feature type="binding site" evidence="9">
    <location>
        <position position="16"/>
    </location>
    <ligand>
        <name>Mg(2+)</name>
        <dbReference type="ChEBI" id="CHEBI:18420"/>
        <note>catalytic</note>
    </ligand>
</feature>
<accession>G4CMT8</accession>
<dbReference type="PATRIC" id="fig|1030841.3.peg.397"/>
<proteinExistence type="inferred from homology"/>
<dbReference type="EC" id="3.1.-.-" evidence="9"/>
<dbReference type="NCBIfam" id="TIGR01573">
    <property type="entry name" value="cas2"/>
    <property type="match status" value="1"/>
</dbReference>
<dbReference type="HAMAP" id="MF_01471">
    <property type="entry name" value="Cas2"/>
    <property type="match status" value="1"/>
</dbReference>
<keyword evidence="4 9" id="KW-0479">Metal-binding</keyword>
<comment type="subunit">
    <text evidence="9">Homodimer, forms a heterotetramer with a Cas1 homodimer.</text>
</comment>
<evidence type="ECO:0000256" key="2">
    <source>
        <dbReference type="ARBA" id="ARBA00009959"/>
    </source>
</evidence>
<evidence type="ECO:0000313" key="11">
    <source>
        <dbReference type="Proteomes" id="UP000005336"/>
    </source>
</evidence>
<keyword evidence="3 9" id="KW-0540">Nuclease</keyword>
<comment type="similarity">
    <text evidence="2 9">Belongs to the CRISPR-associated endoribonuclease Cas2 protein family.</text>
</comment>
<dbReference type="GO" id="GO:0051607">
    <property type="term" value="P:defense response to virus"/>
    <property type="evidence" value="ECO:0007669"/>
    <property type="project" value="UniProtKB-UniRule"/>
</dbReference>
<dbReference type="SUPFAM" id="SSF143430">
    <property type="entry name" value="TTP0101/SSO1404-like"/>
    <property type="match status" value="1"/>
</dbReference>
<evidence type="ECO:0000256" key="5">
    <source>
        <dbReference type="ARBA" id="ARBA00022759"/>
    </source>
</evidence>
<comment type="function">
    <text evidence="9">CRISPR (clustered regularly interspaced short palindromic repeat), is an adaptive immune system that provides protection against mobile genetic elements (viruses, transposable elements and conjugative plasmids). CRISPR clusters contain sequences complementary to antecedent mobile elements and target invading nucleic acids. CRISPR clusters are transcribed and processed into CRISPR RNA (crRNA). Functions as a ssRNA-specific endoribonuclease. Involved in the integration of spacer DNA into the CRISPR cassette.</text>
</comment>
<dbReference type="Pfam" id="PF09827">
    <property type="entry name" value="CRISPR_Cas2"/>
    <property type="match status" value="1"/>
</dbReference>
<dbReference type="Gene3D" id="3.30.70.240">
    <property type="match status" value="1"/>
</dbReference>
<evidence type="ECO:0000256" key="8">
    <source>
        <dbReference type="ARBA" id="ARBA00023118"/>
    </source>
</evidence>
<dbReference type="EMBL" id="AGAZ01000013">
    <property type="protein sequence ID" value="EGZ50988.1"/>
    <property type="molecule type" value="Genomic_DNA"/>
</dbReference>
<dbReference type="Proteomes" id="UP000005336">
    <property type="component" value="Unassembled WGS sequence"/>
</dbReference>
<dbReference type="InterPro" id="IPR021127">
    <property type="entry name" value="CRISPR_associated_Cas2"/>
</dbReference>
<organism evidence="10 11">
    <name type="scientific">Neisseria wadsworthii 9715</name>
    <dbReference type="NCBI Taxonomy" id="1030841"/>
    <lineage>
        <taxon>Bacteria</taxon>
        <taxon>Pseudomonadati</taxon>
        <taxon>Pseudomonadota</taxon>
        <taxon>Betaproteobacteria</taxon>
        <taxon>Neisseriales</taxon>
        <taxon>Neisseriaceae</taxon>
        <taxon>Neisseria</taxon>
    </lineage>
</organism>
<comment type="cofactor">
    <cofactor evidence="1 9">
        <name>Mg(2+)</name>
        <dbReference type="ChEBI" id="CHEBI:18420"/>
    </cofactor>
</comment>
<evidence type="ECO:0000256" key="6">
    <source>
        <dbReference type="ARBA" id="ARBA00022801"/>
    </source>
</evidence>
<evidence type="ECO:0000313" key="10">
    <source>
        <dbReference type="EMBL" id="EGZ50988.1"/>
    </source>
</evidence>
<keyword evidence="11" id="KW-1185">Reference proteome</keyword>